<gene>
    <name evidence="6" type="ORF">KXJ69_10290</name>
</gene>
<sequence>MNSLFLHLIPFYVFWAFVSLPVALSLGASAFRSYHEKYLLVADYINIVENIYFMIYAYFSFRLVKRINKVYKESYSYRTKDNLEWAEYLILGLMAIIILDTLFSIYELIFPIITWNIGTVIAFLFVGFYSFLGYKGMFQANILLPEFLFSEIHPNPPSHDSERAEHLKLQKSIRQLDTLSDTEISQLKEKLYTLLERDKIYLNDSLSLLDLAKELEISEKKLSELLNQHLHVNFYNFINEYRVAEVKKRLEGGDNEKYTLLGIAFDSGFQSKASFNRVFKQKTGMSPSRYRRSIEAAKVP</sequence>
<dbReference type="PANTHER" id="PTHR43280:SF29">
    <property type="entry name" value="ARAC-FAMILY TRANSCRIPTIONAL REGULATOR"/>
    <property type="match status" value="1"/>
</dbReference>
<dbReference type="InterPro" id="IPR018060">
    <property type="entry name" value="HTH_AraC"/>
</dbReference>
<evidence type="ECO:0000313" key="7">
    <source>
        <dbReference type="Proteomes" id="UP001138686"/>
    </source>
</evidence>
<proteinExistence type="predicted"/>
<feature type="transmembrane region" description="Helical" evidence="4">
    <location>
        <begin position="44"/>
        <end position="64"/>
    </location>
</feature>
<comment type="caution">
    <text evidence="6">The sequence shown here is derived from an EMBL/GenBank/DDBJ whole genome shotgun (WGS) entry which is preliminary data.</text>
</comment>
<feature type="transmembrane region" description="Helical" evidence="4">
    <location>
        <begin position="12"/>
        <end position="32"/>
    </location>
</feature>
<feature type="transmembrane region" description="Helical" evidence="4">
    <location>
        <begin position="85"/>
        <end position="106"/>
    </location>
</feature>
<keyword evidence="4" id="KW-0472">Membrane</keyword>
<keyword evidence="7" id="KW-1185">Reference proteome</keyword>
<keyword evidence="4" id="KW-1133">Transmembrane helix</keyword>
<accession>A0A9X1FQD4</accession>
<evidence type="ECO:0000256" key="4">
    <source>
        <dbReference type="SAM" id="Phobius"/>
    </source>
</evidence>
<keyword evidence="2" id="KW-0238">DNA-binding</keyword>
<evidence type="ECO:0000259" key="5">
    <source>
        <dbReference type="PROSITE" id="PS01124"/>
    </source>
</evidence>
<keyword evidence="3" id="KW-0804">Transcription</keyword>
<dbReference type="PANTHER" id="PTHR43280">
    <property type="entry name" value="ARAC-FAMILY TRANSCRIPTIONAL REGULATOR"/>
    <property type="match status" value="1"/>
</dbReference>
<feature type="transmembrane region" description="Helical" evidence="4">
    <location>
        <begin position="112"/>
        <end position="132"/>
    </location>
</feature>
<dbReference type="SMART" id="SM00342">
    <property type="entry name" value="HTH_ARAC"/>
    <property type="match status" value="1"/>
</dbReference>
<dbReference type="PROSITE" id="PS01124">
    <property type="entry name" value="HTH_ARAC_FAMILY_2"/>
    <property type="match status" value="1"/>
</dbReference>
<dbReference type="GO" id="GO:0043565">
    <property type="term" value="F:sequence-specific DNA binding"/>
    <property type="evidence" value="ECO:0007669"/>
    <property type="project" value="InterPro"/>
</dbReference>
<keyword evidence="4" id="KW-0812">Transmembrane</keyword>
<dbReference type="EMBL" id="JAHWDP010000004">
    <property type="protein sequence ID" value="MBW2938498.1"/>
    <property type="molecule type" value="Genomic_DNA"/>
</dbReference>
<dbReference type="Proteomes" id="UP001138686">
    <property type="component" value="Unassembled WGS sequence"/>
</dbReference>
<name>A0A9X1FQD4_9FLAO</name>
<keyword evidence="1" id="KW-0805">Transcription regulation</keyword>
<protein>
    <submittedName>
        <fullName evidence="6">Helix-turn-helix domain-containing protein</fullName>
    </submittedName>
</protein>
<dbReference type="PROSITE" id="PS00041">
    <property type="entry name" value="HTH_ARAC_FAMILY_1"/>
    <property type="match status" value="1"/>
</dbReference>
<dbReference type="Pfam" id="PF12833">
    <property type="entry name" value="HTH_18"/>
    <property type="match status" value="1"/>
</dbReference>
<dbReference type="RefSeq" id="WP_219053027.1">
    <property type="nucleotide sequence ID" value="NZ_JAHWDP010000004.1"/>
</dbReference>
<feature type="domain" description="HTH araC/xylS-type" evidence="5">
    <location>
        <begin position="189"/>
        <end position="293"/>
    </location>
</feature>
<dbReference type="InterPro" id="IPR018062">
    <property type="entry name" value="HTH_AraC-typ_CS"/>
</dbReference>
<evidence type="ECO:0000256" key="1">
    <source>
        <dbReference type="ARBA" id="ARBA00023015"/>
    </source>
</evidence>
<evidence type="ECO:0000313" key="6">
    <source>
        <dbReference type="EMBL" id="MBW2938498.1"/>
    </source>
</evidence>
<reference evidence="6" key="1">
    <citation type="submission" date="2021-07" db="EMBL/GenBank/DDBJ databases">
        <title>Aureisphaera sp. CAU 1614 isolated from sea sediment.</title>
        <authorList>
            <person name="Kim W."/>
        </authorList>
    </citation>
    <scope>NUCLEOTIDE SEQUENCE</scope>
    <source>
        <strain evidence="6">CAU 1614</strain>
    </source>
</reference>
<dbReference type="GO" id="GO:0003700">
    <property type="term" value="F:DNA-binding transcription factor activity"/>
    <property type="evidence" value="ECO:0007669"/>
    <property type="project" value="InterPro"/>
</dbReference>
<organism evidence="6 7">
    <name type="scientific">Halomarinibacterium sedimenti</name>
    <dbReference type="NCBI Taxonomy" id="2857106"/>
    <lineage>
        <taxon>Bacteria</taxon>
        <taxon>Pseudomonadati</taxon>
        <taxon>Bacteroidota</taxon>
        <taxon>Flavobacteriia</taxon>
        <taxon>Flavobacteriales</taxon>
        <taxon>Flavobacteriaceae</taxon>
        <taxon>Halomarinibacterium</taxon>
    </lineage>
</organism>
<dbReference type="AlphaFoldDB" id="A0A9X1FQD4"/>
<evidence type="ECO:0000256" key="3">
    <source>
        <dbReference type="ARBA" id="ARBA00023163"/>
    </source>
</evidence>
<evidence type="ECO:0000256" key="2">
    <source>
        <dbReference type="ARBA" id="ARBA00023125"/>
    </source>
</evidence>